<reference evidence="3" key="1">
    <citation type="submission" date="2016-10" db="EMBL/GenBank/DDBJ databases">
        <authorList>
            <person name="Varghese N."/>
        </authorList>
    </citation>
    <scope>NUCLEOTIDE SEQUENCE [LARGE SCALE GENOMIC DNA]</scope>
    <source>
        <strain evidence="3">HL 19</strain>
    </source>
</reference>
<dbReference type="AlphaFoldDB" id="A0A0P9CQ89"/>
<gene>
    <name evidence="2" type="ORF">SAMN05661077_1502</name>
</gene>
<feature type="transmembrane region" description="Helical" evidence="1">
    <location>
        <begin position="91"/>
        <end position="114"/>
    </location>
</feature>
<proteinExistence type="predicted"/>
<evidence type="ECO:0000256" key="1">
    <source>
        <dbReference type="SAM" id="Phobius"/>
    </source>
</evidence>
<keyword evidence="3" id="KW-1185">Reference proteome</keyword>
<keyword evidence="1" id="KW-0812">Transmembrane</keyword>
<dbReference type="EMBL" id="FMUN01000004">
    <property type="protein sequence ID" value="SCY22376.1"/>
    <property type="molecule type" value="Genomic_DNA"/>
</dbReference>
<organism evidence="2 3">
    <name type="scientific">Thiohalorhabdus denitrificans</name>
    <dbReference type="NCBI Taxonomy" id="381306"/>
    <lineage>
        <taxon>Bacteria</taxon>
        <taxon>Pseudomonadati</taxon>
        <taxon>Pseudomonadota</taxon>
        <taxon>Gammaproteobacteria</taxon>
        <taxon>Thiohalorhabdales</taxon>
        <taxon>Thiohalorhabdaceae</taxon>
        <taxon>Thiohalorhabdus</taxon>
    </lineage>
</organism>
<evidence type="ECO:0000313" key="3">
    <source>
        <dbReference type="Proteomes" id="UP000183104"/>
    </source>
</evidence>
<feature type="transmembrane region" description="Helical" evidence="1">
    <location>
        <begin position="35"/>
        <end position="57"/>
    </location>
</feature>
<name>A0A0P9CQ89_9GAMM</name>
<sequence>MCASCGAELPRRSTRDGLWDRLAATVLPPEDSPGALVLGGRTLVWMALALWGLHFLAMDPATNAAGRSFLHHVNLTFHEAGHVLFRPFGRFLTVLGGSLFQVLVPLVVAAAFLVRRHPFGVSVGLWWAGQSLIDVAPYIHDARRMTLPLLGGGTGQDRPGSHDWNNLLRWTGLLEWDHAIAMAAHLLGSALLLGTLLWGAFALWRGWRAPDGARGPYPT</sequence>
<protein>
    <recommendedName>
        <fullName evidence="4">Zinc ribbon domain-containing protein</fullName>
    </recommendedName>
</protein>
<evidence type="ECO:0008006" key="4">
    <source>
        <dbReference type="Google" id="ProtNLM"/>
    </source>
</evidence>
<feature type="transmembrane region" description="Helical" evidence="1">
    <location>
        <begin position="179"/>
        <end position="204"/>
    </location>
</feature>
<keyword evidence="1" id="KW-0472">Membrane</keyword>
<accession>A0A0P9CQ89</accession>
<dbReference type="Proteomes" id="UP000183104">
    <property type="component" value="Unassembled WGS sequence"/>
</dbReference>
<dbReference type="OrthoDB" id="9801221at2"/>
<keyword evidence="1" id="KW-1133">Transmembrane helix</keyword>
<evidence type="ECO:0000313" key="2">
    <source>
        <dbReference type="EMBL" id="SCY22376.1"/>
    </source>
</evidence>